<dbReference type="Pfam" id="PF11104">
    <property type="entry name" value="PilM_2"/>
    <property type="match status" value="1"/>
</dbReference>
<dbReference type="InterPro" id="IPR005883">
    <property type="entry name" value="PilM"/>
</dbReference>
<proteinExistence type="predicted"/>
<sequence>MRQTILGLDIGSASVKGVRMTRNFRGVRLLDVFEAPVVMSETEPPEQGLLDSAQMAALSELVEQGQIKKGDLIALSIPGDFISTRELTLPFSDLKKIEQITPYEVESELPFDLEALTIDYTFLQKPLRQSADDLGREASKKETHLLVSAIQNTLIRAYLQDLSELGIDPAWVGENPLSLVAYARYFLGLKKGSETETFLVDVGATRTVLCHLRGTSLNWVRTIPLGGDDITRTMMAFSGLTWEAAEARKTEIDLSMDDPTNEQEIIELEALEKGLSALSLEIEKSIRIFSPESKQDVPQGLQDEAQGPVRRVFHLCGGGSEIKGFERQLANNLEMEAIGVNFEKGGLAAGIAGIDRVPEEEIAPVYAQAFGLALQESEGPPINFRRGEFVFGKETIARRHRFVSLTMIVFFLLGLMGADLYLHYQKKENRYQNLKSEVRMAFTEIFPNVKNVVNELAQTRTAISERQKTGAFLGLNERSPLQVLSDITLAIPETITIDVFNLMIDDGSVRIQAQTDSFESVDRIRSALLATNQFKQVEMSDAKVAANKAHVRFRIKMAVRDAAE</sequence>
<dbReference type="Gene3D" id="3.30.420.40">
    <property type="match status" value="2"/>
</dbReference>
<reference evidence="2" key="1">
    <citation type="submission" date="2018-06" db="EMBL/GenBank/DDBJ databases">
        <authorList>
            <person name="Zhirakovskaya E."/>
        </authorList>
    </citation>
    <scope>NUCLEOTIDE SEQUENCE</scope>
</reference>
<protein>
    <recommendedName>
        <fullName evidence="3">GspL periplasmic domain-containing protein</fullName>
    </recommendedName>
</protein>
<name>A0A3B1CNR6_9ZZZZ</name>
<organism evidence="2">
    <name type="scientific">hydrothermal vent metagenome</name>
    <dbReference type="NCBI Taxonomy" id="652676"/>
    <lineage>
        <taxon>unclassified sequences</taxon>
        <taxon>metagenomes</taxon>
        <taxon>ecological metagenomes</taxon>
    </lineage>
</organism>
<evidence type="ECO:0008006" key="3">
    <source>
        <dbReference type="Google" id="ProtNLM"/>
    </source>
</evidence>
<gene>
    <name evidence="2" type="ORF">MNBD_NITROSPIRAE01-1106</name>
</gene>
<evidence type="ECO:0000313" key="2">
    <source>
        <dbReference type="EMBL" id="VAX26333.1"/>
    </source>
</evidence>
<feature type="transmembrane region" description="Helical" evidence="1">
    <location>
        <begin position="402"/>
        <end position="422"/>
    </location>
</feature>
<keyword evidence="1" id="KW-1133">Transmembrane helix</keyword>
<dbReference type="InterPro" id="IPR050696">
    <property type="entry name" value="FtsA/MreB"/>
</dbReference>
<dbReference type="AlphaFoldDB" id="A0A3B1CNR6"/>
<dbReference type="InterPro" id="IPR043129">
    <property type="entry name" value="ATPase_NBD"/>
</dbReference>
<dbReference type="PANTHER" id="PTHR32432">
    <property type="entry name" value="CELL DIVISION PROTEIN FTSA-RELATED"/>
    <property type="match status" value="1"/>
</dbReference>
<accession>A0A3B1CNR6</accession>
<dbReference type="Gene3D" id="3.30.1490.300">
    <property type="match status" value="1"/>
</dbReference>
<keyword evidence="1" id="KW-0812">Transmembrane</keyword>
<keyword evidence="1" id="KW-0472">Membrane</keyword>
<dbReference type="PANTHER" id="PTHR32432:SF3">
    <property type="entry name" value="ETHANOLAMINE UTILIZATION PROTEIN EUTJ"/>
    <property type="match status" value="1"/>
</dbReference>
<dbReference type="CDD" id="cd24049">
    <property type="entry name" value="ASKHA_NBD_PilM"/>
    <property type="match status" value="1"/>
</dbReference>
<evidence type="ECO:0000256" key="1">
    <source>
        <dbReference type="SAM" id="Phobius"/>
    </source>
</evidence>
<dbReference type="SUPFAM" id="SSF53067">
    <property type="entry name" value="Actin-like ATPase domain"/>
    <property type="match status" value="2"/>
</dbReference>
<dbReference type="EMBL" id="UOGF01000008">
    <property type="protein sequence ID" value="VAX26333.1"/>
    <property type="molecule type" value="Genomic_DNA"/>
</dbReference>